<evidence type="ECO:0000313" key="2">
    <source>
        <dbReference type="EMBL" id="KAK4462236.1"/>
    </source>
</evidence>
<evidence type="ECO:0000256" key="1">
    <source>
        <dbReference type="SAM" id="MobiDB-lite"/>
    </source>
</evidence>
<keyword evidence="3" id="KW-1185">Reference proteome</keyword>
<feature type="compositionally biased region" description="Polar residues" evidence="1">
    <location>
        <begin position="1"/>
        <end position="10"/>
    </location>
</feature>
<feature type="compositionally biased region" description="Acidic residues" evidence="1">
    <location>
        <begin position="64"/>
        <end position="78"/>
    </location>
</feature>
<organism evidence="2 3">
    <name type="scientific">Cladorrhinum samala</name>
    <dbReference type="NCBI Taxonomy" id="585594"/>
    <lineage>
        <taxon>Eukaryota</taxon>
        <taxon>Fungi</taxon>
        <taxon>Dikarya</taxon>
        <taxon>Ascomycota</taxon>
        <taxon>Pezizomycotina</taxon>
        <taxon>Sordariomycetes</taxon>
        <taxon>Sordariomycetidae</taxon>
        <taxon>Sordariales</taxon>
        <taxon>Podosporaceae</taxon>
        <taxon>Cladorrhinum</taxon>
    </lineage>
</organism>
<reference evidence="2" key="2">
    <citation type="submission" date="2023-06" db="EMBL/GenBank/DDBJ databases">
        <authorList>
            <consortium name="Lawrence Berkeley National Laboratory"/>
            <person name="Mondo S.J."/>
            <person name="Hensen N."/>
            <person name="Bonometti L."/>
            <person name="Westerberg I."/>
            <person name="Brannstrom I.O."/>
            <person name="Guillou S."/>
            <person name="Cros-Aarteil S."/>
            <person name="Calhoun S."/>
            <person name="Haridas S."/>
            <person name="Kuo A."/>
            <person name="Pangilinan J."/>
            <person name="Riley R."/>
            <person name="Labutti K."/>
            <person name="Andreopoulos B."/>
            <person name="Lipzen A."/>
            <person name="Chen C."/>
            <person name="Yanf M."/>
            <person name="Daum C."/>
            <person name="Ng V."/>
            <person name="Clum A."/>
            <person name="Steindorff A."/>
            <person name="Ohm R."/>
            <person name="Martin F."/>
            <person name="Silar P."/>
            <person name="Natvig D."/>
            <person name="Lalanne C."/>
            <person name="Gautier V."/>
            <person name="Ament-Velasquez S.L."/>
            <person name="Kruys A."/>
            <person name="Hutchinson M.I."/>
            <person name="Powell A.J."/>
            <person name="Barry K."/>
            <person name="Miller A.N."/>
            <person name="Grigoriev I.V."/>
            <person name="Debuchy R."/>
            <person name="Gladieux P."/>
            <person name="Thoren M.H."/>
            <person name="Johannesson H."/>
        </authorList>
    </citation>
    <scope>NUCLEOTIDE SEQUENCE</scope>
    <source>
        <strain evidence="2">PSN324</strain>
    </source>
</reference>
<proteinExistence type="predicted"/>
<comment type="caution">
    <text evidence="2">The sequence shown here is derived from an EMBL/GenBank/DDBJ whole genome shotgun (WGS) entry which is preliminary data.</text>
</comment>
<reference evidence="2" key="1">
    <citation type="journal article" date="2023" name="Mol. Phylogenet. Evol.">
        <title>Genome-scale phylogeny and comparative genomics of the fungal order Sordariales.</title>
        <authorList>
            <person name="Hensen N."/>
            <person name="Bonometti L."/>
            <person name="Westerberg I."/>
            <person name="Brannstrom I.O."/>
            <person name="Guillou S."/>
            <person name="Cros-Aarteil S."/>
            <person name="Calhoun S."/>
            <person name="Haridas S."/>
            <person name="Kuo A."/>
            <person name="Mondo S."/>
            <person name="Pangilinan J."/>
            <person name="Riley R."/>
            <person name="LaButti K."/>
            <person name="Andreopoulos B."/>
            <person name="Lipzen A."/>
            <person name="Chen C."/>
            <person name="Yan M."/>
            <person name="Daum C."/>
            <person name="Ng V."/>
            <person name="Clum A."/>
            <person name="Steindorff A."/>
            <person name="Ohm R.A."/>
            <person name="Martin F."/>
            <person name="Silar P."/>
            <person name="Natvig D.O."/>
            <person name="Lalanne C."/>
            <person name="Gautier V."/>
            <person name="Ament-Velasquez S.L."/>
            <person name="Kruys A."/>
            <person name="Hutchinson M.I."/>
            <person name="Powell A.J."/>
            <person name="Barry K."/>
            <person name="Miller A.N."/>
            <person name="Grigoriev I.V."/>
            <person name="Debuchy R."/>
            <person name="Gladieux P."/>
            <person name="Hiltunen Thoren M."/>
            <person name="Johannesson H."/>
        </authorList>
    </citation>
    <scope>NUCLEOTIDE SEQUENCE</scope>
    <source>
        <strain evidence="2">PSN324</strain>
    </source>
</reference>
<sequence>MAPTRSSRINNKCAGRDQPNARRNGTAPNPVSNLVRPDTRSVLSRRGTTDRPDAPDSDSSDREDIWDDIPTDSVEADDSAPVPTQHWWDGPAQRWRCVRVYLDAADGFENKLPKAQLDGAWTQEHEARLQDDWRDHPVRKALLRSKSLLSTRQFAALLNHFMRLEERTLWENTCFYFGCLPSDIISARHGMIAVPHATGIGGFPPHSAPDVDYFGSSFSGAVLWSSELCQKINDLLLHPVWEGRPHVLREAIKYVVVCSSLEDERYEVPAVMATKMGDADERTSGPHQAVFRLLCQAIDLVAAGRQERENGCRVAAGTGGTGGASPKPYLVCAYHMDLLAGALDWVNFWCSASHAVPSDAWKGVARRLVKPWGMLTDELYFHGTEMMYLDVLRQQRRWALGAPVDSGC</sequence>
<dbReference type="Proteomes" id="UP001321749">
    <property type="component" value="Unassembled WGS sequence"/>
</dbReference>
<evidence type="ECO:0000313" key="3">
    <source>
        <dbReference type="Proteomes" id="UP001321749"/>
    </source>
</evidence>
<feature type="compositionally biased region" description="Basic and acidic residues" evidence="1">
    <location>
        <begin position="47"/>
        <end position="63"/>
    </location>
</feature>
<feature type="compositionally biased region" description="Polar residues" evidence="1">
    <location>
        <begin position="21"/>
        <end position="32"/>
    </location>
</feature>
<accession>A0AAV9HNA5</accession>
<dbReference type="AlphaFoldDB" id="A0AAV9HNA5"/>
<dbReference type="EMBL" id="MU864975">
    <property type="protein sequence ID" value="KAK4462236.1"/>
    <property type="molecule type" value="Genomic_DNA"/>
</dbReference>
<protein>
    <submittedName>
        <fullName evidence="2">Uncharacterized protein</fullName>
    </submittedName>
</protein>
<feature type="region of interest" description="Disordered" evidence="1">
    <location>
        <begin position="1"/>
        <end position="86"/>
    </location>
</feature>
<name>A0AAV9HNA5_9PEZI</name>
<gene>
    <name evidence="2" type="ORF">QBC42DRAFT_327368</name>
</gene>